<dbReference type="RefSeq" id="WP_059376257.1">
    <property type="nucleotide sequence ID" value="NZ_DF968063.1"/>
</dbReference>
<keyword evidence="6" id="KW-1185">Reference proteome</keyword>
<feature type="region of interest" description="Disordered" evidence="2">
    <location>
        <begin position="398"/>
        <end position="440"/>
    </location>
</feature>
<protein>
    <submittedName>
        <fullName evidence="5">Replication initiation/membrane attachment protein</fullName>
    </submittedName>
</protein>
<feature type="compositionally biased region" description="Basic and acidic residues" evidence="2">
    <location>
        <begin position="422"/>
        <end position="433"/>
    </location>
</feature>
<dbReference type="STRING" id="220714.SAMN05660469_0386"/>
<feature type="compositionally biased region" description="Low complexity" evidence="2">
    <location>
        <begin position="403"/>
        <end position="420"/>
    </location>
</feature>
<gene>
    <name evidence="5" type="ORF">FPFC_013140</name>
</gene>
<dbReference type="Pfam" id="PF07261">
    <property type="entry name" value="DnaB_2"/>
    <property type="match status" value="1"/>
</dbReference>
<evidence type="ECO:0000256" key="2">
    <source>
        <dbReference type="SAM" id="MobiDB-lite"/>
    </source>
</evidence>
<accession>A0A3F3H7K0</accession>
<comment type="similarity">
    <text evidence="1">Belongs to the DnaB/DnaD family.</text>
</comment>
<dbReference type="Proteomes" id="UP000061227">
    <property type="component" value="Unassembled WGS sequence"/>
</dbReference>
<reference evidence="5 6" key="1">
    <citation type="journal article" date="2015" name="BMC Genomics">
        <title>Comparative genomics of Fructobacillus spp. and Leuconostoc spp. reveals niche-specific evolution of Fructobacillus spp.</title>
        <authorList>
            <person name="Endo A."/>
            <person name="Tanizawa Y."/>
            <person name="Tanaka N."/>
            <person name="Maeno S."/>
            <person name="Kumar H."/>
            <person name="Shiwa Y."/>
            <person name="Okada S."/>
            <person name="Yoshikawa H."/>
            <person name="Dicks L."/>
            <person name="Nakagawa J."/>
            <person name="Arita M."/>
        </authorList>
    </citation>
    <scope>NUCLEOTIDE SEQUENCE [LARGE SCALE GENOMIC DNA]</scope>
    <source>
        <strain evidence="5 6">DSM 15468</strain>
    </source>
</reference>
<evidence type="ECO:0000313" key="5">
    <source>
        <dbReference type="EMBL" id="GAP02433.1"/>
    </source>
</evidence>
<dbReference type="InterPro" id="IPR006343">
    <property type="entry name" value="DnaB/C_C"/>
</dbReference>
<feature type="domain" description="DnaB/C C-terminal" evidence="3">
    <location>
        <begin position="321"/>
        <end position="395"/>
    </location>
</feature>
<evidence type="ECO:0000313" key="6">
    <source>
        <dbReference type="Proteomes" id="UP000061227"/>
    </source>
</evidence>
<organism evidence="5 6">
    <name type="scientific">Fructobacillus pseudoficulneus</name>
    <dbReference type="NCBI Taxonomy" id="220714"/>
    <lineage>
        <taxon>Bacteria</taxon>
        <taxon>Bacillati</taxon>
        <taxon>Bacillota</taxon>
        <taxon>Bacilli</taxon>
        <taxon>Lactobacillales</taxon>
        <taxon>Lactobacillaceae</taxon>
        <taxon>Fructobacillus</taxon>
    </lineage>
</organism>
<dbReference type="Pfam" id="PF25888">
    <property type="entry name" value="WHD_DnaB"/>
    <property type="match status" value="1"/>
</dbReference>
<evidence type="ECO:0000259" key="4">
    <source>
        <dbReference type="Pfam" id="PF25888"/>
    </source>
</evidence>
<dbReference type="AlphaFoldDB" id="A0A3F3H7K0"/>
<dbReference type="OrthoDB" id="2082007at2"/>
<feature type="domain" description="Replicative helicase loading/DNA remodeling protein DnaB N-terminal winged helix" evidence="4">
    <location>
        <begin position="26"/>
        <end position="205"/>
    </location>
</feature>
<sequence>MAMDAGTIEFQAKEPAYLNLTAPMTLADLDRVFNLYLPFLGPKSYSLYHFLVDEVQAGVDWWGNHYLLLDTLTLSLPDLVHARKALEAVGLLKTYYQAEGVQRGYTYQIQPPMSAKAFFEEDLLAGLLFYYAGEDRFLDLTKRYQGRGSQVAQGANVQDLSTSFLELFDNPSAKTVRPEVKIDEAVKPADLDLKQTSFDFEAMVALTHGTTAAMLAKHRQLIVTQQVLYQLNEAELATAITRNINLDNHDLNRAGFLTYLQNNWAQNKQEKLSATTPDQGQVQPDEAAVNDAATTGTGRKSKALASLYQAANQLSPIDFLRQIKENNHGYVTKAENQILSDLLSKNILPVPVLNILVWQVLVNMDNPDLKRNLMDSIANDWAKSQVKTAPEAIAAIEKHQNRQRPANNNNRSANRNWQSRPTKTEPKMAKNDEIQQATSASVGADELMALLKNRRTKN</sequence>
<evidence type="ECO:0000259" key="3">
    <source>
        <dbReference type="Pfam" id="PF07261"/>
    </source>
</evidence>
<name>A0A3F3H7K0_9LACO</name>
<dbReference type="InterPro" id="IPR058660">
    <property type="entry name" value="WHD_DnaB"/>
</dbReference>
<dbReference type="EMBL" id="DF968063">
    <property type="protein sequence ID" value="GAP02433.1"/>
    <property type="molecule type" value="Genomic_DNA"/>
</dbReference>
<evidence type="ECO:0000256" key="1">
    <source>
        <dbReference type="ARBA" id="ARBA00093462"/>
    </source>
</evidence>
<proteinExistence type="inferred from homology"/>